<proteinExistence type="predicted"/>
<comment type="caution">
    <text evidence="3">The sequence shown here is derived from an EMBL/GenBank/DDBJ whole genome shotgun (WGS) entry which is preliminary data.</text>
</comment>
<feature type="region of interest" description="Disordered" evidence="2">
    <location>
        <begin position="868"/>
        <end position="894"/>
    </location>
</feature>
<feature type="compositionally biased region" description="Polar residues" evidence="2">
    <location>
        <begin position="586"/>
        <end position="596"/>
    </location>
</feature>
<feature type="compositionally biased region" description="Polar residues" evidence="2">
    <location>
        <begin position="173"/>
        <end position="184"/>
    </location>
</feature>
<sequence length="2242" mass="240190">MESHLSALKHKPSKGVTPKITESPPPVSGARAKAGAGLEPDAGPPGTRPNIGQTEEPRGNIKKVSETEKPASDLGENLPVTTPMVSAAESPLVSRTTECSPNVEGSVDRNSALGAKKQGTVRKDARNFTFNEAEAKKIEERNREMKERLKRIKERKATTANLLSKERTPKPQPSSSRTDGTSAAPQPKKSGPKRTQPASQLRNLQPKNKKNFTFDDKKVEDIRSQNQELRERLKRIKKRKLPSDTQAKTLQPQIEEECSQPAAASGSNDVISENEVPSIIPAVGSVCPPPRTDEHNLFSENLSLTREKEHEGEAVEAFNNLECEKHEAASKEEVPKVLESNRLATSCANRLTTIANSTTPFFKDKEPVKELSIEECESSHDKEFFASDEASEVNYNAPKQVKKLRKRREFFDAIRKAAVRRRILSEEVNSRIAGPNLAPPASRHSVKKELPNSNGNDRPNLKIDEIHAKVNHVEEVLERLNENAAGERSEVVRNLLRSRSVKSVAGGGETCWKHDFARENTRVVRILRKPVIITTKEEISKWFEEAGLFSLNSNSNKQPPIPGPSFRRSAQTSRAFKASDNPPRNPNSSHPGNDSASNDDHTQRRNLSEEVNSPIAGPNLHAPPASEHRQEEELPNSNRNDGPNYTLDTIYAKMNRVGEELDTLIQQRQTENQKEIIQQPISEAYNEPSASGTNDGSIGVVVKSIAPTVSSVCLSSRTGESQSLRKKEHENQKEIIQQPISEAYNEPSASGTNDGSIGIVVKSIAPTVSSVCPSSRTGESQSLRKKEHEVGATEAYGNQEYDGRTSVEKNSQNDGSSLAPPKHMKFSEKELPRSENQNLMNTNRYRNCEELLDKVRDTISLLNTQGKASLESSNPQNHGSSSAPPHYKKCSEKELPPSENRILMDIIWRIYCDELYEKVREIFPHLNIQDITTEQGPSVSHGTPTPKVDKPRVRHPLTSMEEKRATKDTADGWSIGGDCTKVSVKGKTSLGPSNLQYDESSSAPPDNIKFREEELPPSENRILLFIIKAFGGCKRWYGYCKELLQKVRERIPLLSTQNRGGTKGEHVPLNEELYYELGLDVQAGSGSSSGWTTDEENSSLYADAEGTTLDQVSSLAYATKPEWDNQCESEGPELTSMVDVGSMNSTFNACCPGGEGSEVSVKGTTLDQVSSLAYATKPEWDNQCESEGPELTSMVDVGSMNSTFNACCPGGEGSEVSVKGTTLDQVSSLAYATKPEWDNQCESEGPELTSMVDVGSMNSTFNACCPGGEGSEVSVKGTTLDQVSSLAYATKPEWDNQCESEGPELTSMVDVGSMNSTFNACCPGGEGSEVSVKGTTLDQVSSLAYATKPEWDNQCESEGPELTSMVDVGSMNSTFNACCPGGEGSEVSVKGTTLDQVSSLAYATKPEWDNQCESEGPELTSMVDVGSMNSTFNACCPGGEGSEVSVKGTTLDQVSSLAYATKPEWDNQCESEGPELTSMVDVGSMNSTFNACCPGGEGSEVSVKGTTLDQVSSLAYATKPEWDNQCESEGPELTSMVDVGSMNSTFNACCPGGEGSEVSVKGTTLDQVSSLAYATKPEWDNQCESEGPELTSMVDVGSMNGTFNACCPGGEGSEVSVKGTTLDQVSSLAYATKPEWDNQCESEGPELTSMVDVGSMNGTFNACCPGGEGSEVSVKGTTLDQVSSLAYATTPEWDNQCESEGPELTSMVDVGSMNGTFNACCPGGEGSEVSVKGTTLDQVSSVGYATTPEWDNQCESEGPELTSMVDVGSMNGTFNACCPGGEGSEVSVKGTTLDQVSSVAYATTPEWDNQCESEGPELTSMVDVGSMNGTFDACCPESEGSDVSVKGTTLDQVSSLAYATKPEWDNQCESEGPELTSMVDVGSMNGTFDACCPESEGSDVSVKGTTLDQVSSLAYATKPEWDNQCESEGPELTSMVDVGSMNSTFNACCPGGEGSEVSVKGTTLDHVSSLAYATKPEWDNQCESEGPELTSMVDVGSMNGTFNACCPGGEGSEVSVKGTTLDQVSSLAYATKPEWDNQCESEGPELTSMVDVGSMNGTFNACCPGGEGSEVSVKGTTLDQVSSVGYATTPEWDNQCESEGPELTSMVDVGSMNGTFNACCPGGEGSEVLVKGTTLDQVSSLAYATKPEWDNQCESGGPELTSMVDVGSMNGTFNACCPGGEGSEVSVKNRGGSTCDCCIITKYFASALKSARIAVGAREALPAANPALGGVQTRVMQAGSPV</sequence>
<feature type="region of interest" description="Disordered" evidence="2">
    <location>
        <begin position="768"/>
        <end position="840"/>
    </location>
</feature>
<organism evidence="3 4">
    <name type="scientific">Ranatra chinensis</name>
    <dbReference type="NCBI Taxonomy" id="642074"/>
    <lineage>
        <taxon>Eukaryota</taxon>
        <taxon>Metazoa</taxon>
        <taxon>Ecdysozoa</taxon>
        <taxon>Arthropoda</taxon>
        <taxon>Hexapoda</taxon>
        <taxon>Insecta</taxon>
        <taxon>Pterygota</taxon>
        <taxon>Neoptera</taxon>
        <taxon>Paraneoptera</taxon>
        <taxon>Hemiptera</taxon>
        <taxon>Heteroptera</taxon>
        <taxon>Panheteroptera</taxon>
        <taxon>Nepomorpha</taxon>
        <taxon>Nepidae</taxon>
        <taxon>Ranatrinae</taxon>
        <taxon>Ranatra</taxon>
    </lineage>
</organism>
<feature type="compositionally biased region" description="Polar residues" evidence="2">
    <location>
        <begin position="868"/>
        <end position="883"/>
    </location>
</feature>
<feature type="compositionally biased region" description="Basic and acidic residues" evidence="2">
    <location>
        <begin position="212"/>
        <end position="231"/>
    </location>
</feature>
<protein>
    <submittedName>
        <fullName evidence="3">Uncharacterized protein</fullName>
    </submittedName>
</protein>
<feature type="compositionally biased region" description="Polar residues" evidence="2">
    <location>
        <begin position="768"/>
        <end position="781"/>
    </location>
</feature>
<keyword evidence="1" id="KW-0175">Coiled coil</keyword>
<feature type="region of interest" description="Disordered" evidence="2">
    <location>
        <begin position="551"/>
        <end position="646"/>
    </location>
</feature>
<feature type="coiled-coil region" evidence="1">
    <location>
        <begin position="463"/>
        <end position="490"/>
    </location>
</feature>
<name>A0ABD0XVN4_9HEMI</name>
<evidence type="ECO:0000256" key="2">
    <source>
        <dbReference type="SAM" id="MobiDB-lite"/>
    </source>
</evidence>
<keyword evidence="4" id="KW-1185">Reference proteome</keyword>
<feature type="region of interest" description="Disordered" evidence="2">
    <location>
        <begin position="933"/>
        <end position="952"/>
    </location>
</feature>
<feature type="compositionally biased region" description="Basic and acidic residues" evidence="2">
    <location>
        <begin position="782"/>
        <end position="791"/>
    </location>
</feature>
<feature type="compositionally biased region" description="Basic and acidic residues" evidence="2">
    <location>
        <begin position="598"/>
        <end position="608"/>
    </location>
</feature>
<feature type="compositionally biased region" description="Polar residues" evidence="2">
    <location>
        <begin position="196"/>
        <end position="206"/>
    </location>
</feature>
<evidence type="ECO:0000313" key="3">
    <source>
        <dbReference type="EMBL" id="KAL1115331.1"/>
    </source>
</evidence>
<dbReference type="Proteomes" id="UP001558652">
    <property type="component" value="Unassembled WGS sequence"/>
</dbReference>
<feature type="compositionally biased region" description="Basic and acidic residues" evidence="2">
    <location>
        <begin position="55"/>
        <end position="71"/>
    </location>
</feature>
<feature type="region of interest" description="Disordered" evidence="2">
    <location>
        <begin position="1"/>
        <end position="269"/>
    </location>
</feature>
<feature type="compositionally biased region" description="Polar residues" evidence="2">
    <location>
        <begin position="635"/>
        <end position="646"/>
    </location>
</feature>
<feature type="compositionally biased region" description="Polar residues" evidence="2">
    <location>
        <begin position="243"/>
        <end position="252"/>
    </location>
</feature>
<feature type="compositionally biased region" description="Polar residues" evidence="2">
    <location>
        <begin position="933"/>
        <end position="943"/>
    </location>
</feature>
<reference evidence="3 4" key="1">
    <citation type="submission" date="2024-07" db="EMBL/GenBank/DDBJ databases">
        <title>Chromosome-level genome assembly of the water stick insect Ranatra chinensis (Heteroptera: Nepidae).</title>
        <authorList>
            <person name="Liu X."/>
        </authorList>
    </citation>
    <scope>NUCLEOTIDE SEQUENCE [LARGE SCALE GENOMIC DNA]</scope>
    <source>
        <strain evidence="3">Cailab_2021Rc</strain>
        <tissue evidence="3">Muscle</tissue>
    </source>
</reference>
<feature type="region of interest" description="Disordered" evidence="2">
    <location>
        <begin position="432"/>
        <end position="460"/>
    </location>
</feature>
<gene>
    <name evidence="3" type="ORF">AAG570_007361</name>
</gene>
<feature type="compositionally biased region" description="Basic and acidic residues" evidence="2">
    <location>
        <begin position="133"/>
        <end position="147"/>
    </location>
</feature>
<evidence type="ECO:0000313" key="4">
    <source>
        <dbReference type="Proteomes" id="UP001558652"/>
    </source>
</evidence>
<accession>A0ABD0XVN4</accession>
<dbReference type="EMBL" id="JBFDAA010000020">
    <property type="protein sequence ID" value="KAL1115331.1"/>
    <property type="molecule type" value="Genomic_DNA"/>
</dbReference>
<evidence type="ECO:0000256" key="1">
    <source>
        <dbReference type="SAM" id="Coils"/>
    </source>
</evidence>